<dbReference type="OrthoDB" id="10646152at2759"/>
<evidence type="ECO:0000313" key="2">
    <source>
        <dbReference type="EMBL" id="KPV73385.1"/>
    </source>
</evidence>
<dbReference type="GeneID" id="28975142"/>
<keyword evidence="3" id="KW-1185">Reference proteome</keyword>
<feature type="compositionally biased region" description="Low complexity" evidence="1">
    <location>
        <begin position="118"/>
        <end position="140"/>
    </location>
</feature>
<accession>A0A0P9GJV9</accession>
<feature type="region of interest" description="Disordered" evidence="1">
    <location>
        <begin position="1"/>
        <end position="141"/>
    </location>
</feature>
<gene>
    <name evidence="2" type="ORF">RHOBADRAFT_45962</name>
</gene>
<reference evidence="2 3" key="1">
    <citation type="journal article" date="2015" name="Front. Microbiol.">
        <title>Genome sequence of the plant growth promoting endophytic yeast Rhodotorula graminis WP1.</title>
        <authorList>
            <person name="Firrincieli A."/>
            <person name="Otillar R."/>
            <person name="Salamov A."/>
            <person name="Schmutz J."/>
            <person name="Khan Z."/>
            <person name="Redman R.S."/>
            <person name="Fleck N.D."/>
            <person name="Lindquist E."/>
            <person name="Grigoriev I.V."/>
            <person name="Doty S.L."/>
        </authorList>
    </citation>
    <scope>NUCLEOTIDE SEQUENCE [LARGE SCALE GENOMIC DNA]</scope>
    <source>
        <strain evidence="2 3">WP1</strain>
    </source>
</reference>
<proteinExistence type="predicted"/>
<protein>
    <submittedName>
        <fullName evidence="2">Uncharacterized protein</fullName>
    </submittedName>
</protein>
<evidence type="ECO:0000313" key="3">
    <source>
        <dbReference type="Proteomes" id="UP000053890"/>
    </source>
</evidence>
<dbReference type="AlphaFoldDB" id="A0A0P9GJV9"/>
<feature type="compositionally biased region" description="Basic and acidic residues" evidence="1">
    <location>
        <begin position="23"/>
        <end position="37"/>
    </location>
</feature>
<dbReference type="Proteomes" id="UP000053890">
    <property type="component" value="Unassembled WGS sequence"/>
</dbReference>
<sequence length="292" mass="30752">MRHGAHPRPVDLDLPSRAGSRRSSSEHTSRRGRKTDDSLLTSPTLVDTCPRPAVSRPAAKPLPHQPSRSHPSPPSSAFSPSRSYGSLASLSHVLDRDRDRHVASSATDGSPGDERRSAASTPSPSSSSTSVSPTPRSGSTIDLRALATDSYRALTSVLHLSASSPFTPPVGAPVLAPWASVRALSVRFRPGAPEDEQLNAWVLGLAGLEVGGARSWDPRALGAAVDQRDEVSAGEGEPAARSRGPWPSVSTSCGSPASVEVRYWDGRTREVDPSGMDQDQIMRAVLVGPARA</sequence>
<feature type="compositionally biased region" description="Basic and acidic residues" evidence="1">
    <location>
        <begin position="93"/>
        <end position="102"/>
    </location>
</feature>
<evidence type="ECO:0000256" key="1">
    <source>
        <dbReference type="SAM" id="MobiDB-lite"/>
    </source>
</evidence>
<dbReference type="EMBL" id="KQ474083">
    <property type="protein sequence ID" value="KPV73385.1"/>
    <property type="molecule type" value="Genomic_DNA"/>
</dbReference>
<name>A0A0P9GJV9_RHOGW</name>
<dbReference type="RefSeq" id="XP_018269434.1">
    <property type="nucleotide sequence ID" value="XM_018414694.1"/>
</dbReference>
<feature type="region of interest" description="Disordered" evidence="1">
    <location>
        <begin position="225"/>
        <end position="257"/>
    </location>
</feature>
<organism evidence="2 3">
    <name type="scientific">Rhodotorula graminis (strain WP1)</name>
    <dbReference type="NCBI Taxonomy" id="578459"/>
    <lineage>
        <taxon>Eukaryota</taxon>
        <taxon>Fungi</taxon>
        <taxon>Dikarya</taxon>
        <taxon>Basidiomycota</taxon>
        <taxon>Pucciniomycotina</taxon>
        <taxon>Microbotryomycetes</taxon>
        <taxon>Sporidiobolales</taxon>
        <taxon>Sporidiobolaceae</taxon>
        <taxon>Rhodotorula</taxon>
    </lineage>
</organism>
<feature type="compositionally biased region" description="Low complexity" evidence="1">
    <location>
        <begin position="61"/>
        <end position="86"/>
    </location>
</feature>